<feature type="region of interest" description="Disordered" evidence="5">
    <location>
        <begin position="246"/>
        <end position="312"/>
    </location>
</feature>
<evidence type="ECO:0000256" key="2">
    <source>
        <dbReference type="ARBA" id="ARBA00022692"/>
    </source>
</evidence>
<keyword evidence="3 6" id="KW-1133">Transmembrane helix</keyword>
<comment type="subcellular location">
    <subcellularLocation>
        <location evidence="1">Membrane</location>
        <topology evidence="1">Multi-pass membrane protein</topology>
    </subcellularLocation>
</comment>
<evidence type="ECO:0000256" key="6">
    <source>
        <dbReference type="SAM" id="Phobius"/>
    </source>
</evidence>
<feature type="compositionally biased region" description="Low complexity" evidence="5">
    <location>
        <begin position="263"/>
        <end position="275"/>
    </location>
</feature>
<feature type="compositionally biased region" description="Polar residues" evidence="5">
    <location>
        <begin position="355"/>
        <end position="367"/>
    </location>
</feature>
<protein>
    <recommendedName>
        <fullName evidence="7">Peptidase S54 rhomboid domain-containing protein</fullName>
    </recommendedName>
</protein>
<proteinExistence type="predicted"/>
<feature type="region of interest" description="Disordered" evidence="5">
    <location>
        <begin position="355"/>
        <end position="375"/>
    </location>
</feature>
<feature type="transmembrane region" description="Helical" evidence="6">
    <location>
        <begin position="108"/>
        <end position="129"/>
    </location>
</feature>
<comment type="caution">
    <text evidence="8">The sequence shown here is derived from an EMBL/GenBank/DDBJ whole genome shotgun (WGS) entry which is preliminary data.</text>
</comment>
<evidence type="ECO:0000313" key="8">
    <source>
        <dbReference type="EMBL" id="KAJ1185193.1"/>
    </source>
</evidence>
<feature type="transmembrane region" description="Helical" evidence="6">
    <location>
        <begin position="141"/>
        <end position="157"/>
    </location>
</feature>
<organism evidence="8 9">
    <name type="scientific">Pleurodeles waltl</name>
    <name type="common">Iberian ribbed newt</name>
    <dbReference type="NCBI Taxonomy" id="8319"/>
    <lineage>
        <taxon>Eukaryota</taxon>
        <taxon>Metazoa</taxon>
        <taxon>Chordata</taxon>
        <taxon>Craniata</taxon>
        <taxon>Vertebrata</taxon>
        <taxon>Euteleostomi</taxon>
        <taxon>Amphibia</taxon>
        <taxon>Batrachia</taxon>
        <taxon>Caudata</taxon>
        <taxon>Salamandroidea</taxon>
        <taxon>Salamandridae</taxon>
        <taxon>Pleurodelinae</taxon>
        <taxon>Pleurodeles</taxon>
    </lineage>
</organism>
<accession>A0AAV7U8D5</accession>
<dbReference type="SUPFAM" id="SSF144091">
    <property type="entry name" value="Rhomboid-like"/>
    <property type="match status" value="1"/>
</dbReference>
<dbReference type="Proteomes" id="UP001066276">
    <property type="component" value="Chromosome 3_1"/>
</dbReference>
<evidence type="ECO:0000256" key="1">
    <source>
        <dbReference type="ARBA" id="ARBA00004141"/>
    </source>
</evidence>
<dbReference type="EMBL" id="JANPWB010000005">
    <property type="protein sequence ID" value="KAJ1185193.1"/>
    <property type="molecule type" value="Genomic_DNA"/>
</dbReference>
<dbReference type="PANTHER" id="PTHR43066:SF13">
    <property type="entry name" value="RHOMBOID DOMAIN-CONTAINING PROTEIN 2"/>
    <property type="match status" value="1"/>
</dbReference>
<dbReference type="Gene3D" id="1.20.1540.10">
    <property type="entry name" value="Rhomboid-like"/>
    <property type="match status" value="1"/>
</dbReference>
<dbReference type="InterPro" id="IPR022764">
    <property type="entry name" value="Peptidase_S54_rhomboid_dom"/>
</dbReference>
<dbReference type="Pfam" id="PF01694">
    <property type="entry name" value="Rhomboid"/>
    <property type="match status" value="1"/>
</dbReference>
<name>A0AAV7U8D5_PLEWA</name>
<evidence type="ECO:0000256" key="3">
    <source>
        <dbReference type="ARBA" id="ARBA00022989"/>
    </source>
</evidence>
<keyword evidence="2 6" id="KW-0812">Transmembrane</keyword>
<reference evidence="8" key="1">
    <citation type="journal article" date="2022" name="bioRxiv">
        <title>Sequencing and chromosome-scale assembly of the giantPleurodeles waltlgenome.</title>
        <authorList>
            <person name="Brown T."/>
            <person name="Elewa A."/>
            <person name="Iarovenko S."/>
            <person name="Subramanian E."/>
            <person name="Araus A.J."/>
            <person name="Petzold A."/>
            <person name="Susuki M."/>
            <person name="Suzuki K.-i.T."/>
            <person name="Hayashi T."/>
            <person name="Toyoda A."/>
            <person name="Oliveira C."/>
            <person name="Osipova E."/>
            <person name="Leigh N.D."/>
            <person name="Simon A."/>
            <person name="Yun M.H."/>
        </authorList>
    </citation>
    <scope>NUCLEOTIDE SEQUENCE</scope>
    <source>
        <strain evidence="8">20211129_DDA</strain>
        <tissue evidence="8">Liver</tissue>
    </source>
</reference>
<evidence type="ECO:0000256" key="4">
    <source>
        <dbReference type="ARBA" id="ARBA00023136"/>
    </source>
</evidence>
<keyword evidence="4 6" id="KW-0472">Membrane</keyword>
<dbReference type="InterPro" id="IPR035952">
    <property type="entry name" value="Rhomboid-like_sf"/>
</dbReference>
<dbReference type="GO" id="GO:0004252">
    <property type="term" value="F:serine-type endopeptidase activity"/>
    <property type="evidence" value="ECO:0007669"/>
    <property type="project" value="InterPro"/>
</dbReference>
<feature type="transmembrane region" description="Helical" evidence="6">
    <location>
        <begin position="82"/>
        <end position="99"/>
    </location>
</feature>
<gene>
    <name evidence="8" type="ORF">NDU88_001987</name>
</gene>
<feature type="transmembrane region" description="Helical" evidence="6">
    <location>
        <begin position="164"/>
        <end position="186"/>
    </location>
</feature>
<feature type="domain" description="Peptidase S54 rhomboid" evidence="7">
    <location>
        <begin position="68"/>
        <end position="210"/>
    </location>
</feature>
<evidence type="ECO:0000313" key="9">
    <source>
        <dbReference type="Proteomes" id="UP001066276"/>
    </source>
</evidence>
<evidence type="ECO:0000259" key="7">
    <source>
        <dbReference type="Pfam" id="PF01694"/>
    </source>
</evidence>
<feature type="transmembrane region" description="Helical" evidence="6">
    <location>
        <begin position="192"/>
        <end position="215"/>
    </location>
</feature>
<evidence type="ECO:0000256" key="5">
    <source>
        <dbReference type="SAM" id="MobiDB-lite"/>
    </source>
</evidence>
<keyword evidence="9" id="KW-1185">Reference proteome</keyword>
<dbReference type="GO" id="GO:0016020">
    <property type="term" value="C:membrane"/>
    <property type="evidence" value="ECO:0007669"/>
    <property type="project" value="UniProtKB-SubCell"/>
</dbReference>
<dbReference type="AlphaFoldDB" id="A0AAV7U8D5"/>
<sequence length="375" mass="40345">MDPPAPAAPLSWARTLCCCPRPQPSAAVLLTLLGCFAVSAPTLLRTPGTEETTSCLDLDPGEVASLRDVHRLVTYAFYHEDWNSLLCSYLIIWYFGGGFEQSVGTVKYSLLTLVFTVSSALLYLALHAGTSALGLEKKERVQGFTTVVFAMISAFTISSRLRRVLFMGFLIPTKVLPLVFLAISLFLPHASFLSNLCGILVGIAYGLGGCSFLDLSEPVVTKLDRKLPFSALRRIPALKYVPGSTAERRAAQNRKLNPPPGSYPTQQYYPYPSQGLQGSAMPGLGHSHVPIQHHHGPPSYQAGAPHWPFHGPSSLPAQGNCCSHSHTSASPGGYPSAPWTAPVSGHTEVLQHHQTVPPSVDSTTAQFGLTGVETR</sequence>
<dbReference type="PANTHER" id="PTHR43066">
    <property type="entry name" value="RHOMBOID-RELATED PROTEIN"/>
    <property type="match status" value="1"/>
</dbReference>